<protein>
    <submittedName>
        <fullName evidence="1">Uncharacterized protein</fullName>
    </submittedName>
</protein>
<name>A0A3L7A8B9_9MICO</name>
<comment type="caution">
    <text evidence="1">The sequence shown here is derived from an EMBL/GenBank/DDBJ whole genome shotgun (WGS) entry which is preliminary data.</text>
</comment>
<gene>
    <name evidence="1" type="ORF">D9V32_05600</name>
</gene>
<dbReference type="RefSeq" id="WP_121647927.1">
    <property type="nucleotide sequence ID" value="NZ_RCUX01000004.1"/>
</dbReference>
<dbReference type="AlphaFoldDB" id="A0A3L7A8B9"/>
<proteinExistence type="predicted"/>
<accession>A0A3L7A8B9</accession>
<evidence type="ECO:0000313" key="1">
    <source>
        <dbReference type="EMBL" id="RLP76345.1"/>
    </source>
</evidence>
<organism evidence="1 2">
    <name type="scientific">Mycetocola tolaasinivorans</name>
    <dbReference type="NCBI Taxonomy" id="76635"/>
    <lineage>
        <taxon>Bacteria</taxon>
        <taxon>Bacillati</taxon>
        <taxon>Actinomycetota</taxon>
        <taxon>Actinomycetes</taxon>
        <taxon>Micrococcales</taxon>
        <taxon>Microbacteriaceae</taxon>
        <taxon>Mycetocola</taxon>
    </lineage>
</organism>
<evidence type="ECO:0000313" key="2">
    <source>
        <dbReference type="Proteomes" id="UP000272503"/>
    </source>
</evidence>
<keyword evidence="2" id="KW-1185">Reference proteome</keyword>
<dbReference type="EMBL" id="RCUX01000004">
    <property type="protein sequence ID" value="RLP76345.1"/>
    <property type="molecule type" value="Genomic_DNA"/>
</dbReference>
<reference evidence="1 2" key="1">
    <citation type="submission" date="2018-10" db="EMBL/GenBank/DDBJ databases">
        <authorList>
            <person name="Li J."/>
        </authorList>
    </citation>
    <scope>NUCLEOTIDE SEQUENCE [LARGE SCALE GENOMIC DNA]</scope>
    <source>
        <strain evidence="1 2">IF 016277</strain>
    </source>
</reference>
<sequence>MSRHNVTTEITEILATSGLTEDEAKTRFRLDRDGSDWLVWNRADEAFITRHLLDLRDSNARAAQLATAGHAEWRMISGVWVLAGTGLTEGDIVTVSRRNGTTSEEIVGQIIATKNGITLARVGSL</sequence>
<dbReference type="Proteomes" id="UP000272503">
    <property type="component" value="Unassembled WGS sequence"/>
</dbReference>